<evidence type="ECO:0000313" key="3">
    <source>
        <dbReference type="Proteomes" id="UP001057474"/>
    </source>
</evidence>
<evidence type="ECO:0000256" key="1">
    <source>
        <dbReference type="SAM" id="MobiDB-lite"/>
    </source>
</evidence>
<feature type="compositionally biased region" description="Basic and acidic residues" evidence="1">
    <location>
        <begin position="2029"/>
        <end position="2038"/>
    </location>
</feature>
<accession>A0ABY4Y5N1</accession>
<keyword evidence="3" id="KW-1185">Reference proteome</keyword>
<feature type="region of interest" description="Disordered" evidence="1">
    <location>
        <begin position="2014"/>
        <end position="2038"/>
    </location>
</feature>
<dbReference type="SUPFAM" id="SSF52540">
    <property type="entry name" value="P-loop containing nucleoside triphosphate hydrolases"/>
    <property type="match status" value="1"/>
</dbReference>
<evidence type="ECO:0000313" key="2">
    <source>
        <dbReference type="EMBL" id="USQ12927.1"/>
    </source>
</evidence>
<sequence>MLQAQVLFHAKRIHREILSNIKYQETLQKIISGTHPHIEWLENALYEGQRVGSARIDRAQHGQRLIFTYLRNAQGKRCLFILGETHHDYNEVARWLKTTGITTVGSLLVKAEMVDERFLDLFDEQPPTEAQERPHLAFLDESQQQALNHTATSLMFLGPAGAGKTLVLETFMANHLTSAEVDIHQASSSTASDTSLFVSQSELLLESLRKECDVPEVHFNTWEHMLAAHFKGQSKITHSAFKQWLTKNFPGDDAEQVHFELSLIVAYGESAYLGLEGARQTYYSGNKAKQQQCITILKAWQKHLHANASYDPMTSLSPPAPVKVKTYCDEGQNFPPSALAYLIEQAQDNHFYLSFDPEQSLTSPFTYAFVKQRLNSKGYSKIERLLEQTWRNRPEVVEVINFLMAQKHHWEGNHHKRPYQTIRSAQAPGGQVSWVTNASLDKLRNHAQHASTVVIAELPEEPKARERERQEIIKKMGTHQILSASEAIGMTFKTVILWKPVSLNPCVRKMLAQEQINALTLEQWISLNAIQIALGRAQENIFMYEPEEHFRTKGELCFGNNLPIDGALKVAPVDDKKAQDDAWKKKIEEHLAEGNKDLAIDLMRNQLHLTEEQIIHKLGPVAEPSSLPQESRPQTNKNQTKSKKSAPVPVAKPSQPKVTTKTPSAAKKGATPSAAATAITVPVVSAPSIDTLSQLEIIAVVKELNAAFAKGTTNEAKANLKTNLKKLLSHPQAIRYLFYSPSLANTCLAMKFMGDAEYQPMILSYLGSNCSLNNLIEYQDPAVCAEILNFISQSEEGIRFFKESLNQTALLDDVYASFLYSLTASNIGIDLLYEWLQAYPPLIKGISGRMLCVARPENGIIYANASPLYWLCSSEIGQKILYLLLRENPQLATEISSKALCLPRTGANTSPLYCLSCTTTGRAILDILKSKNHELTQSVIEENLSLIATARASEDNPLNGVVSQNNLNFQSQPKVIIHTFSPKSQTSTTNLFHEADIKELHIPQPWTYVAAPEKQQKVTLLPLPEKEGREPKSLVIRSHETIHYFCATATKRPLAPLPPSFLQAAGFTVQKAAHAPNQPTEIRLYFKYPEGTNHTKPPISLRTLLSDKQYQPTRTQLVDFITQLIAEMDCLPPNLNFYPSLDTVFIINPKKIGTNRPLKFQFCLSALFLDKELEPGLDRNKIHCRMTAMLCLHIATQTIDLNEPTLLQKINVAQKKYPALIAIFTELWESTCKQEITQKKHIQLMWQISPTINALHKIRSTKSQTWNTAELFALLSGTACDDSESISQASAAALLNLYLNSDAEDKLKMTRLLAQCVELLMPCEKSAWTDPRSKSKSGSWISRINLISALLQELAQLDDLDTLHQTQQRLLAAGIGNQLSGNLNDHKVNFISPTLVSSIKAATWMSFQFATIKTRLIFENNVKKLTQMLFDATKPQVSERGTTSSYMTTTECEQYILMLLIMADFGKWIKQPSHNSLPNPDDIDTKLLNVWNNIDLQLLLNFGLPSSPDSLSDETIELMKKKLEQHIIRLIQKSAQAPLNDREQQQLSISLSYLKSFTWRAHEQVTNISFQSLYTSHFIALIFAKPRHTVFYEKKPLLPITPLAHSMQQLIDAAHASTNQTQAVSSRKQQKLALSPHYLREVDSRHRRKAYHHFTPDAATSGAPEDIEQFIFSLPEGGLIQYYCNAKTDLFKKNSFHSLHSRELEKIKQQFIPATLSTAQRICKVEDKKTGTQGLFEVRVIDAGDSNSLLIGLTWNKTLNGENTIPGATAMSIALDSASGNICFLDAKNGAKIEYPYTKPLHSGSIVSFGITGKEVYCIVDNTFYPPISGFELPLGGDIHPLIRIGCPGIKLSSRVMGAIWTTERNPDNTFKYALSNPLAYNLYLAQLRTTVCSHYTPQKHKMDIDVFTELLSTPQLIAKQELNIQLDLLMVLLAKHECLFERCVVPGIIRKLINDILNTPVTDTQKYRVRVSPERIIELVNVLGLTELESAIKQRFSEKPSMVPLSLFASDKKPVQSNDKVNQAQNIDETKERAGLS</sequence>
<feature type="compositionally biased region" description="Polar residues" evidence="1">
    <location>
        <begin position="626"/>
        <end position="639"/>
    </location>
</feature>
<gene>
    <name evidence="2" type="ORF">J2N86_09440</name>
</gene>
<reference evidence="2" key="1">
    <citation type="submission" date="2021-03" db="EMBL/GenBank/DDBJ databases">
        <title>Legionella lytica PCM 2298.</title>
        <authorList>
            <person name="Koper P."/>
        </authorList>
    </citation>
    <scope>NUCLEOTIDE SEQUENCE</scope>
    <source>
        <strain evidence="2">PCM 2298</strain>
    </source>
</reference>
<feature type="compositionally biased region" description="Low complexity" evidence="1">
    <location>
        <begin position="663"/>
        <end position="672"/>
    </location>
</feature>
<feature type="compositionally biased region" description="Polar residues" evidence="1">
    <location>
        <begin position="2016"/>
        <end position="2028"/>
    </location>
</feature>
<dbReference type="RefSeq" id="WP_252579139.1">
    <property type="nucleotide sequence ID" value="NZ_CP071527.1"/>
</dbReference>
<dbReference type="InterPro" id="IPR027417">
    <property type="entry name" value="P-loop_NTPase"/>
</dbReference>
<name>A0ABY4Y5N1_9GAMM</name>
<feature type="region of interest" description="Disordered" evidence="1">
    <location>
        <begin position="619"/>
        <end position="672"/>
    </location>
</feature>
<organism evidence="2 3">
    <name type="scientific">Legionella lytica</name>
    <dbReference type="NCBI Taxonomy" id="96232"/>
    <lineage>
        <taxon>Bacteria</taxon>
        <taxon>Pseudomonadati</taxon>
        <taxon>Pseudomonadota</taxon>
        <taxon>Gammaproteobacteria</taxon>
        <taxon>Legionellales</taxon>
        <taxon>Legionellaceae</taxon>
        <taxon>Legionella</taxon>
    </lineage>
</organism>
<protein>
    <submittedName>
        <fullName evidence="2">Uncharacterized protein</fullName>
    </submittedName>
</protein>
<proteinExistence type="predicted"/>
<dbReference type="EMBL" id="CP071527">
    <property type="protein sequence ID" value="USQ12927.1"/>
    <property type="molecule type" value="Genomic_DNA"/>
</dbReference>
<dbReference type="Proteomes" id="UP001057474">
    <property type="component" value="Chromosome"/>
</dbReference>